<gene>
    <name evidence="5" type="ORF">CBW42_02775</name>
</gene>
<evidence type="ECO:0000313" key="6">
    <source>
        <dbReference type="Proteomes" id="UP000194903"/>
    </source>
</evidence>
<protein>
    <recommendedName>
        <fullName evidence="4">ABC transporter domain-containing protein</fullName>
    </recommendedName>
</protein>
<keyword evidence="1" id="KW-0813">Transport</keyword>
<dbReference type="SMART" id="SM00382">
    <property type="entry name" value="AAA"/>
    <property type="match status" value="1"/>
</dbReference>
<evidence type="ECO:0000313" key="5">
    <source>
        <dbReference type="EMBL" id="OUM21510.1"/>
    </source>
</evidence>
<dbReference type="AlphaFoldDB" id="A0A252F777"/>
<dbReference type="RefSeq" id="WP_087017527.1">
    <property type="nucleotide sequence ID" value="NZ_CP178353.1"/>
</dbReference>
<feature type="domain" description="ABC transporter" evidence="4">
    <location>
        <begin position="1"/>
        <end position="226"/>
    </location>
</feature>
<evidence type="ECO:0000256" key="1">
    <source>
        <dbReference type="ARBA" id="ARBA00022448"/>
    </source>
</evidence>
<dbReference type="EMBL" id="NHOC01000002">
    <property type="protein sequence ID" value="OUM21510.1"/>
    <property type="molecule type" value="Genomic_DNA"/>
</dbReference>
<name>A0A252F777_9FIRM</name>
<accession>A0A252F777</accession>
<proteinExistence type="predicted"/>
<dbReference type="PANTHER" id="PTHR42939:SF3">
    <property type="entry name" value="ABC TRANSPORTER ATP-BINDING COMPONENT"/>
    <property type="match status" value="1"/>
</dbReference>
<dbReference type="InterPro" id="IPR003593">
    <property type="entry name" value="AAA+_ATPase"/>
</dbReference>
<dbReference type="OrthoDB" id="9804819at2"/>
<dbReference type="InterPro" id="IPR003439">
    <property type="entry name" value="ABC_transporter-like_ATP-bd"/>
</dbReference>
<dbReference type="CDD" id="cd03230">
    <property type="entry name" value="ABC_DR_subfamily_A"/>
    <property type="match status" value="1"/>
</dbReference>
<dbReference type="Pfam" id="PF00005">
    <property type="entry name" value="ABC_tran"/>
    <property type="match status" value="1"/>
</dbReference>
<dbReference type="Gene3D" id="3.40.50.300">
    <property type="entry name" value="P-loop containing nucleotide triphosphate hydrolases"/>
    <property type="match status" value="1"/>
</dbReference>
<keyword evidence="6" id="KW-1185">Reference proteome</keyword>
<dbReference type="SUPFAM" id="SSF52540">
    <property type="entry name" value="P-loop containing nucleoside triphosphate hydrolases"/>
    <property type="match status" value="1"/>
</dbReference>
<dbReference type="PROSITE" id="PS50893">
    <property type="entry name" value="ABC_TRANSPORTER_2"/>
    <property type="match status" value="1"/>
</dbReference>
<evidence type="ECO:0000259" key="4">
    <source>
        <dbReference type="PROSITE" id="PS50893"/>
    </source>
</evidence>
<evidence type="ECO:0000256" key="2">
    <source>
        <dbReference type="ARBA" id="ARBA00022741"/>
    </source>
</evidence>
<reference evidence="5 6" key="1">
    <citation type="submission" date="2017-05" db="EMBL/GenBank/DDBJ databases">
        <title>Butyricicoccus porcorum sp. nov. a butyrate-producing bacterium from the swine intestinal tract.</title>
        <authorList>
            <person name="Trachsel J."/>
            <person name="Humphrey S."/>
            <person name="Allen H.K."/>
        </authorList>
    </citation>
    <scope>NUCLEOTIDE SEQUENCE [LARGE SCALE GENOMIC DNA]</scope>
    <source>
        <strain evidence="5">BB10</strain>
    </source>
</reference>
<keyword evidence="3" id="KW-0067">ATP-binding</keyword>
<keyword evidence="2" id="KW-0547">Nucleotide-binding</keyword>
<dbReference type="GO" id="GO:0005524">
    <property type="term" value="F:ATP binding"/>
    <property type="evidence" value="ECO:0007669"/>
    <property type="project" value="UniProtKB-KW"/>
</dbReference>
<sequence length="282" mass="31018">MNALELNGICKTYPGFTLENISFSLPMGTITGLVGRNGAGKTTTLKSIVGTVHPDGGSVRILGQELGTNVMQDVGIVYDECCFSEILTAKNMNSVLGSVYHNWSPDLFLGQCERYGLPLNKKIKTFSRGMKQKLSIAAALAHSPKLLLLDEPTGGLDPVARGEILDDLWEFIEDGQHAVLLSTHITTDLDRIADRILILSDGQLKLDESKDVLLDEYCVLRGSPDQLDLLDRDEILGFRRNAYSFEALCKNRAAMAEKYPALVCDRTDIEQVLVLLEGSEQK</sequence>
<dbReference type="GO" id="GO:0016887">
    <property type="term" value="F:ATP hydrolysis activity"/>
    <property type="evidence" value="ECO:0007669"/>
    <property type="project" value="InterPro"/>
</dbReference>
<evidence type="ECO:0000256" key="3">
    <source>
        <dbReference type="ARBA" id="ARBA00022840"/>
    </source>
</evidence>
<dbReference type="InterPro" id="IPR027417">
    <property type="entry name" value="P-loop_NTPase"/>
</dbReference>
<dbReference type="InterPro" id="IPR051782">
    <property type="entry name" value="ABC_Transporter_VariousFunc"/>
</dbReference>
<comment type="caution">
    <text evidence="5">The sequence shown here is derived from an EMBL/GenBank/DDBJ whole genome shotgun (WGS) entry which is preliminary data.</text>
</comment>
<organism evidence="5 6">
    <name type="scientific">Butyricicoccus porcorum</name>
    <dbReference type="NCBI Taxonomy" id="1945634"/>
    <lineage>
        <taxon>Bacteria</taxon>
        <taxon>Bacillati</taxon>
        <taxon>Bacillota</taxon>
        <taxon>Clostridia</taxon>
        <taxon>Eubacteriales</taxon>
        <taxon>Butyricicoccaceae</taxon>
        <taxon>Butyricicoccus</taxon>
    </lineage>
</organism>
<dbReference type="Proteomes" id="UP000194903">
    <property type="component" value="Unassembled WGS sequence"/>
</dbReference>
<dbReference type="PANTHER" id="PTHR42939">
    <property type="entry name" value="ABC TRANSPORTER ATP-BINDING PROTEIN ALBC-RELATED"/>
    <property type="match status" value="1"/>
</dbReference>